<dbReference type="PANTHER" id="PTHR42647">
    <property type="entry name" value="SBP (S-RIBONUCLEASE BINDING PROTEIN) FAMILY PROTEIN"/>
    <property type="match status" value="1"/>
</dbReference>
<evidence type="ECO:0000256" key="2">
    <source>
        <dbReference type="ARBA" id="ARBA00022771"/>
    </source>
</evidence>
<keyword evidence="2" id="KW-0863">Zinc-finger</keyword>
<feature type="coiled-coil region" evidence="4">
    <location>
        <begin position="178"/>
        <end position="212"/>
    </location>
</feature>
<dbReference type="Gene3D" id="3.30.40.10">
    <property type="entry name" value="Zinc/RING finger domain, C3HC4 (zinc finger)"/>
    <property type="match status" value="1"/>
</dbReference>
<dbReference type="OrthoDB" id="1711136at2759"/>
<sequence length="314" mass="33251">MAVQARYPAHAFPHDSRAIRPELDNASAFLGGDQTTATAHLAAVGGNTAFSDLTCNNNDDGSRGCFVPRKRARVGDAVGAGLMMEGHGALLPVPQVFAPTVDVPSRVLFSGTASTSGRLDSATPASHGLLSLFYRHGVEIDALLRIENERLRAGLEEALRRHVKALVSAVERSAARRLRDAEVELERALVRNAELEENLRQANAEGQAWQGVARSHEAVAAGLRATLDQLLRSPPCEGADAEDAQSCCFEQEEEGAGDHWARKSRACKSCGEAEACVLLLPCRHLCLCAGCGAAADACPVCAATKNASLHVLLS</sequence>
<keyword evidence="1" id="KW-0479">Metal-binding</keyword>
<accession>A0A5J9V1V9</accession>
<dbReference type="Pfam" id="PF13920">
    <property type="entry name" value="zf-C3HC4_3"/>
    <property type="match status" value="1"/>
</dbReference>
<dbReference type="AlphaFoldDB" id="A0A5J9V1V9"/>
<evidence type="ECO:0000256" key="3">
    <source>
        <dbReference type="ARBA" id="ARBA00022833"/>
    </source>
</evidence>
<dbReference type="PANTHER" id="PTHR42647:SF66">
    <property type="entry name" value="BOI-RELATED E3 UBIQUITIN-PROTEIN LIGASE 2-RELATED"/>
    <property type="match status" value="1"/>
</dbReference>
<dbReference type="EMBL" id="RWGY01000011">
    <property type="protein sequence ID" value="TVU29905.1"/>
    <property type="molecule type" value="Genomic_DNA"/>
</dbReference>
<evidence type="ECO:0000313" key="5">
    <source>
        <dbReference type="EMBL" id="TVU29905.1"/>
    </source>
</evidence>
<evidence type="ECO:0008006" key="8">
    <source>
        <dbReference type="Google" id="ProtNLM"/>
    </source>
</evidence>
<keyword evidence="4" id="KW-0175">Coiled coil</keyword>
<evidence type="ECO:0000313" key="6">
    <source>
        <dbReference type="EMBL" id="TVU29906.1"/>
    </source>
</evidence>
<dbReference type="GO" id="GO:0008270">
    <property type="term" value="F:zinc ion binding"/>
    <property type="evidence" value="ECO:0007669"/>
    <property type="project" value="UniProtKB-KW"/>
</dbReference>
<keyword evidence="7" id="KW-1185">Reference proteome</keyword>
<dbReference type="Proteomes" id="UP000324897">
    <property type="component" value="Chromosome 1"/>
</dbReference>
<reference evidence="6 7" key="1">
    <citation type="journal article" date="2019" name="Sci. Rep.">
        <title>A high-quality genome of Eragrostis curvula grass provides insights into Poaceae evolution and supports new strategies to enhance forage quality.</title>
        <authorList>
            <person name="Carballo J."/>
            <person name="Santos B.A.C.M."/>
            <person name="Zappacosta D."/>
            <person name="Garbus I."/>
            <person name="Selva J.P."/>
            <person name="Gallo C.A."/>
            <person name="Diaz A."/>
            <person name="Albertini E."/>
            <person name="Caccamo M."/>
            <person name="Echenique V."/>
        </authorList>
    </citation>
    <scope>NUCLEOTIDE SEQUENCE [LARGE SCALE GENOMIC DNA]</scope>
    <source>
        <strain evidence="7">cv. Victoria</strain>
        <tissue evidence="6">Leaf</tissue>
    </source>
</reference>
<dbReference type="EMBL" id="RWGY01000011">
    <property type="protein sequence ID" value="TVU29906.1"/>
    <property type="molecule type" value="Genomic_DNA"/>
</dbReference>
<gene>
    <name evidence="5" type="ORF">EJB05_21496</name>
    <name evidence="6" type="ORF">EJB05_21497</name>
</gene>
<evidence type="ECO:0000313" key="7">
    <source>
        <dbReference type="Proteomes" id="UP000324897"/>
    </source>
</evidence>
<comment type="caution">
    <text evidence="6">The sequence shown here is derived from an EMBL/GenBank/DDBJ whole genome shotgun (WGS) entry which is preliminary data.</text>
</comment>
<proteinExistence type="predicted"/>
<evidence type="ECO:0000256" key="1">
    <source>
        <dbReference type="ARBA" id="ARBA00022723"/>
    </source>
</evidence>
<name>A0A5J9V1V9_9POAL</name>
<evidence type="ECO:0000256" key="4">
    <source>
        <dbReference type="SAM" id="Coils"/>
    </source>
</evidence>
<dbReference type="GO" id="GO:0004842">
    <property type="term" value="F:ubiquitin-protein transferase activity"/>
    <property type="evidence" value="ECO:0007669"/>
    <property type="project" value="TreeGrafter"/>
</dbReference>
<keyword evidence="3" id="KW-0862">Zinc</keyword>
<dbReference type="Gramene" id="TVU29905">
    <property type="protein sequence ID" value="TVU29905"/>
    <property type="gene ID" value="EJB05_21496"/>
</dbReference>
<dbReference type="InterPro" id="IPR013083">
    <property type="entry name" value="Znf_RING/FYVE/PHD"/>
</dbReference>
<organism evidence="6 7">
    <name type="scientific">Eragrostis curvula</name>
    <name type="common">weeping love grass</name>
    <dbReference type="NCBI Taxonomy" id="38414"/>
    <lineage>
        <taxon>Eukaryota</taxon>
        <taxon>Viridiplantae</taxon>
        <taxon>Streptophyta</taxon>
        <taxon>Embryophyta</taxon>
        <taxon>Tracheophyta</taxon>
        <taxon>Spermatophyta</taxon>
        <taxon>Magnoliopsida</taxon>
        <taxon>Liliopsida</taxon>
        <taxon>Poales</taxon>
        <taxon>Poaceae</taxon>
        <taxon>PACMAD clade</taxon>
        <taxon>Chloridoideae</taxon>
        <taxon>Eragrostideae</taxon>
        <taxon>Eragrostidinae</taxon>
        <taxon>Eragrostis</taxon>
    </lineage>
</organism>
<protein>
    <recommendedName>
        <fullName evidence="8">RING-type domain-containing protein</fullName>
    </recommendedName>
</protein>
<dbReference type="Gramene" id="TVU29906">
    <property type="protein sequence ID" value="TVU29906"/>
    <property type="gene ID" value="EJB05_21497"/>
</dbReference>